<dbReference type="EMBL" id="CP021324">
    <property type="protein sequence ID" value="ARS63766.1"/>
    <property type="molecule type" value="Genomic_DNA"/>
</dbReference>
<dbReference type="Pfam" id="PF00534">
    <property type="entry name" value="Glycos_transf_1"/>
    <property type="match status" value="1"/>
</dbReference>
<name>A0A2Z2HLR1_9ARCH</name>
<keyword evidence="2" id="KW-0328">Glycosyltransferase</keyword>
<dbReference type="InterPro" id="IPR001296">
    <property type="entry name" value="Glyco_trans_1"/>
</dbReference>
<feature type="domain" description="Glycosyl transferase family 1" evidence="1">
    <location>
        <begin position="191"/>
        <end position="350"/>
    </location>
</feature>
<dbReference type="InterPro" id="IPR050194">
    <property type="entry name" value="Glycosyltransferase_grp1"/>
</dbReference>
<protein>
    <submittedName>
        <fullName evidence="2">UDP-D-galactose:(Glucosyl)lipopolysaccharide-1, 6-D-galactosyltransferase</fullName>
    </submittedName>
</protein>
<sequence length="380" mass="44053">MNLKLCVFSNDPIISYFNKGEIKSRYFNPGNIFDEIHIITFIDDDIDSSKVKMLAGNATLKIYSMGNLNTLNLKNKKEKILDLVKEINPDVIRAYNSKLEGWLAAYCSKKLCKPFFVSIHAQYDGYRKLMRKKNFSKYLILQYSRKFIEPFVLKNADKITGVYKIIESYIYDIIKQQPEILYNKIELDRFKPKQKRIFNKKPIILSVSRLTSQKNHHIIIQAIKNLDVHLQIIGDGELLYPLQKLVKELSVENKVSFIKSVNNNEIQTYYQSADIFALAYDPKIEGVPIPVLEALASGMPIVIPEPEQGYSDGLEDAALFAKLESDSFKEQFIKIIDDEECREILCVNAIKKSRHFDTNNIENREKEIYQELIDTNNTRI</sequence>
<dbReference type="Gene3D" id="3.40.50.2000">
    <property type="entry name" value="Glycogen Phosphorylase B"/>
    <property type="match status" value="2"/>
</dbReference>
<dbReference type="GeneID" id="32900636"/>
<evidence type="ECO:0000313" key="3">
    <source>
        <dbReference type="Proteomes" id="UP000249949"/>
    </source>
</evidence>
<dbReference type="GO" id="GO:0016758">
    <property type="term" value="F:hexosyltransferase activity"/>
    <property type="evidence" value="ECO:0007669"/>
    <property type="project" value="TreeGrafter"/>
</dbReference>
<dbReference type="RefSeq" id="WP_086906994.1">
    <property type="nucleotide sequence ID" value="NZ_CP021324.1"/>
</dbReference>
<keyword evidence="3" id="KW-1185">Reference proteome</keyword>
<dbReference type="SUPFAM" id="SSF53756">
    <property type="entry name" value="UDP-Glycosyltransferase/glycogen phosphorylase"/>
    <property type="match status" value="1"/>
</dbReference>
<evidence type="ECO:0000313" key="2">
    <source>
        <dbReference type="EMBL" id="ARS63766.1"/>
    </source>
</evidence>
<reference evidence="2 3" key="1">
    <citation type="journal article" date="2017" name="Environ. Microbiol.">
        <title>Genome and epigenome of a novel marine Thaumarchaeota strain suggest viral infection, phosphorothioation DNA modification and multiple restriction systems.</title>
        <authorList>
            <person name="Ahlgren N.A."/>
            <person name="Chen Y."/>
            <person name="Needham D.M."/>
            <person name="Parada A.E."/>
            <person name="Sachdeva R."/>
            <person name="Trinh V."/>
            <person name="Chen T."/>
            <person name="Fuhrman J.A."/>
        </authorList>
    </citation>
    <scope>NUCLEOTIDE SEQUENCE [LARGE SCALE GENOMIC DNA]</scope>
    <source>
        <strain evidence="2 3">SPOT01</strain>
    </source>
</reference>
<dbReference type="PANTHER" id="PTHR45947">
    <property type="entry name" value="SULFOQUINOVOSYL TRANSFERASE SQD2"/>
    <property type="match status" value="1"/>
</dbReference>
<accession>A0A2Z2HLR1</accession>
<evidence type="ECO:0000259" key="1">
    <source>
        <dbReference type="Pfam" id="PF00534"/>
    </source>
</evidence>
<dbReference type="Proteomes" id="UP000249949">
    <property type="component" value="Chromosome"/>
</dbReference>
<dbReference type="OrthoDB" id="132546at2157"/>
<organism evidence="2 3">
    <name type="scientific">Candidatus Nitrosomarinus catalinensis</name>
    <dbReference type="NCBI Taxonomy" id="1898749"/>
    <lineage>
        <taxon>Archaea</taxon>
        <taxon>Nitrososphaerota</taxon>
        <taxon>Nitrososphaeria</taxon>
        <taxon>Nitrosopumilales</taxon>
        <taxon>Nitrosopumilaceae</taxon>
        <taxon>Candidatus Nitrosomarinus</taxon>
    </lineage>
</organism>
<keyword evidence="2" id="KW-0808">Transferase</keyword>
<dbReference type="KEGG" id="nct:NMSP_0134"/>
<proteinExistence type="predicted"/>
<dbReference type="AlphaFoldDB" id="A0A2Z2HLR1"/>
<dbReference type="PANTHER" id="PTHR45947:SF3">
    <property type="entry name" value="SULFOQUINOVOSYL TRANSFERASE SQD2"/>
    <property type="match status" value="1"/>
</dbReference>
<gene>
    <name evidence="2" type="ORF">NMSP_0134</name>
</gene>